<dbReference type="SUPFAM" id="SSF51658">
    <property type="entry name" value="Xylose isomerase-like"/>
    <property type="match status" value="1"/>
</dbReference>
<dbReference type="Gene3D" id="3.20.20.150">
    <property type="entry name" value="Divalent-metal-dependent TIM barrel enzymes"/>
    <property type="match status" value="1"/>
</dbReference>
<feature type="domain" description="Xylose isomerase-like TIM barrel" evidence="1">
    <location>
        <begin position="25"/>
        <end position="257"/>
    </location>
</feature>
<dbReference type="InterPro" id="IPR050312">
    <property type="entry name" value="IolE/XylAMocC-like"/>
</dbReference>
<dbReference type="RefSeq" id="WP_186813678.1">
    <property type="nucleotide sequence ID" value="NZ_BJYM01000013.1"/>
</dbReference>
<dbReference type="PANTHER" id="PTHR12110">
    <property type="entry name" value="HYDROXYPYRUVATE ISOMERASE"/>
    <property type="match status" value="1"/>
</dbReference>
<dbReference type="GO" id="GO:0016853">
    <property type="term" value="F:isomerase activity"/>
    <property type="evidence" value="ECO:0007669"/>
    <property type="project" value="UniProtKB-KW"/>
</dbReference>
<gene>
    <name evidence="2" type="ORF">OSO01_31740</name>
</gene>
<accession>A0A511ZLW3</accession>
<dbReference type="PANTHER" id="PTHR12110:SF41">
    <property type="entry name" value="INOSOSE DEHYDRATASE"/>
    <property type="match status" value="1"/>
</dbReference>
<sequence>MTLSMGLQLFSVRDELAKDYFSTLKKIADIGYRNLEFFIHDADKEMKIEGLEAKDLKNRLEELGLKAISMHVSPLTDEIIEEAITYNLELGSGGIGCSIAFFSNKQEVLEFSKTLNKYGQKCKEKGLDFYYHNHFQEFQKFDGEYVLDIILKNTDPELVKLEFDTYWTLRGGVDPVDYLKKVKERCKIIHQKDMPSSTNPVNAFESIDENAVIDFEAFIPFSQPEYFTEIGDGMMEIPEIIKTAEDIGSAEYILVEQDLTTRNQLESIEISYKNLKNMLNE</sequence>
<evidence type="ECO:0000259" key="1">
    <source>
        <dbReference type="Pfam" id="PF01261"/>
    </source>
</evidence>
<comment type="caution">
    <text evidence="2">The sequence shown here is derived from an EMBL/GenBank/DDBJ whole genome shotgun (WGS) entry which is preliminary data.</text>
</comment>
<name>A0A511ZLW3_9BACI</name>
<reference evidence="2 3" key="1">
    <citation type="submission" date="2019-07" db="EMBL/GenBank/DDBJ databases">
        <title>Whole genome shotgun sequence of Oceanobacillus sojae NBRC 105379.</title>
        <authorList>
            <person name="Hosoyama A."/>
            <person name="Uohara A."/>
            <person name="Ohji S."/>
            <person name="Ichikawa N."/>
        </authorList>
    </citation>
    <scope>NUCLEOTIDE SEQUENCE [LARGE SCALE GENOMIC DNA]</scope>
    <source>
        <strain evidence="2 3">NBRC 105379</strain>
    </source>
</reference>
<dbReference type="InterPro" id="IPR036237">
    <property type="entry name" value="Xyl_isomerase-like_sf"/>
</dbReference>
<keyword evidence="2" id="KW-0413">Isomerase</keyword>
<proteinExistence type="predicted"/>
<protein>
    <submittedName>
        <fullName evidence="2">Xylose isomerase</fullName>
    </submittedName>
</protein>
<dbReference type="Proteomes" id="UP000321558">
    <property type="component" value="Unassembled WGS sequence"/>
</dbReference>
<dbReference type="EMBL" id="BJYM01000013">
    <property type="protein sequence ID" value="GEN88435.1"/>
    <property type="molecule type" value="Genomic_DNA"/>
</dbReference>
<dbReference type="InterPro" id="IPR013022">
    <property type="entry name" value="Xyl_isomerase-like_TIM-brl"/>
</dbReference>
<keyword evidence="3" id="KW-1185">Reference proteome</keyword>
<evidence type="ECO:0000313" key="2">
    <source>
        <dbReference type="EMBL" id="GEN88435.1"/>
    </source>
</evidence>
<organism evidence="2 3">
    <name type="scientific">Oceanobacillus sojae</name>
    <dbReference type="NCBI Taxonomy" id="582851"/>
    <lineage>
        <taxon>Bacteria</taxon>
        <taxon>Bacillati</taxon>
        <taxon>Bacillota</taxon>
        <taxon>Bacilli</taxon>
        <taxon>Bacillales</taxon>
        <taxon>Bacillaceae</taxon>
        <taxon>Oceanobacillus</taxon>
    </lineage>
</organism>
<dbReference type="AlphaFoldDB" id="A0A511ZLW3"/>
<dbReference type="Pfam" id="PF01261">
    <property type="entry name" value="AP_endonuc_2"/>
    <property type="match status" value="1"/>
</dbReference>
<evidence type="ECO:0000313" key="3">
    <source>
        <dbReference type="Proteomes" id="UP000321558"/>
    </source>
</evidence>